<keyword evidence="4 7" id="KW-1133">Transmembrane helix</keyword>
<dbReference type="EMBL" id="JARQAI010000001">
    <property type="protein sequence ID" value="MDT2735644.1"/>
    <property type="molecule type" value="Genomic_DNA"/>
</dbReference>
<feature type="transmembrane region" description="Helical" evidence="7">
    <location>
        <begin position="32"/>
        <end position="57"/>
    </location>
</feature>
<dbReference type="EMBL" id="JARQAZ010000001">
    <property type="protein sequence ID" value="MDT2769331.1"/>
    <property type="molecule type" value="Genomic_DNA"/>
</dbReference>
<organism evidence="9 11">
    <name type="scientific">Enterococcus pseudoavium</name>
    <dbReference type="NCBI Taxonomy" id="44007"/>
    <lineage>
        <taxon>Bacteria</taxon>
        <taxon>Bacillati</taxon>
        <taxon>Bacillota</taxon>
        <taxon>Bacilli</taxon>
        <taxon>Lactobacillales</taxon>
        <taxon>Enterococcaceae</taxon>
        <taxon>Enterococcus</taxon>
    </lineage>
</organism>
<keyword evidence="3 7" id="KW-0812">Transmembrane</keyword>
<feature type="region of interest" description="Disordered" evidence="6">
    <location>
        <begin position="65"/>
        <end position="91"/>
    </location>
</feature>
<evidence type="ECO:0000313" key="12">
    <source>
        <dbReference type="Proteomes" id="UP001269061"/>
    </source>
</evidence>
<evidence type="ECO:0000256" key="4">
    <source>
        <dbReference type="ARBA" id="ARBA00022989"/>
    </source>
</evidence>
<evidence type="ECO:0000256" key="7">
    <source>
        <dbReference type="SAM" id="Phobius"/>
    </source>
</evidence>
<evidence type="ECO:0000256" key="6">
    <source>
        <dbReference type="SAM" id="MobiDB-lite"/>
    </source>
</evidence>
<dbReference type="RefSeq" id="WP_311796343.1">
    <property type="nucleotide sequence ID" value="NZ_JARQAI010000001.1"/>
</dbReference>
<dbReference type="InterPro" id="IPR052027">
    <property type="entry name" value="PspC"/>
</dbReference>
<gene>
    <name evidence="9" type="ORF">P7H00_00665</name>
    <name evidence="10" type="ORF">P7H46_00605</name>
</gene>
<dbReference type="PANTHER" id="PTHR33885:SF3">
    <property type="entry name" value="PHAGE SHOCK PROTEIN C"/>
    <property type="match status" value="1"/>
</dbReference>
<dbReference type="Proteomes" id="UP001269061">
    <property type="component" value="Unassembled WGS sequence"/>
</dbReference>
<dbReference type="PANTHER" id="PTHR33885">
    <property type="entry name" value="PHAGE SHOCK PROTEIN C"/>
    <property type="match status" value="1"/>
</dbReference>
<comment type="caution">
    <text evidence="9">The sequence shown here is derived from an EMBL/GenBank/DDBJ whole genome shotgun (WGS) entry which is preliminary data.</text>
</comment>
<evidence type="ECO:0000259" key="8">
    <source>
        <dbReference type="Pfam" id="PF04024"/>
    </source>
</evidence>
<dbReference type="Pfam" id="PF04024">
    <property type="entry name" value="PspC"/>
    <property type="match status" value="1"/>
</dbReference>
<sequence length="91" mass="10543">MNKRLMKSQKNRVLTGTLGGLAEYFGIDATIARVIFIVALFIFDGAPILLYLLFALLMPKPPQNRYETNETFQSKPRRKRTKSEDDEWSDF</sequence>
<accession>A0AAE4I0R4</accession>
<evidence type="ECO:0000256" key="1">
    <source>
        <dbReference type="ARBA" id="ARBA00004162"/>
    </source>
</evidence>
<comment type="subcellular location">
    <subcellularLocation>
        <location evidence="1">Cell membrane</location>
        <topology evidence="1">Single-pass membrane protein</topology>
    </subcellularLocation>
</comment>
<keyword evidence="12" id="KW-1185">Reference proteome</keyword>
<keyword evidence="5 7" id="KW-0472">Membrane</keyword>
<evidence type="ECO:0000256" key="3">
    <source>
        <dbReference type="ARBA" id="ARBA00022692"/>
    </source>
</evidence>
<evidence type="ECO:0000313" key="10">
    <source>
        <dbReference type="EMBL" id="MDT2769331.1"/>
    </source>
</evidence>
<protein>
    <submittedName>
        <fullName evidence="9">PspC domain-containing protein</fullName>
    </submittedName>
</protein>
<feature type="domain" description="Phage shock protein PspC N-terminal" evidence="8">
    <location>
        <begin position="3"/>
        <end position="60"/>
    </location>
</feature>
<evidence type="ECO:0000313" key="9">
    <source>
        <dbReference type="EMBL" id="MDT2735644.1"/>
    </source>
</evidence>
<keyword evidence="2" id="KW-1003">Cell membrane</keyword>
<proteinExistence type="predicted"/>
<evidence type="ECO:0000256" key="5">
    <source>
        <dbReference type="ARBA" id="ARBA00023136"/>
    </source>
</evidence>
<dbReference type="AlphaFoldDB" id="A0AAE4I0R4"/>
<dbReference type="GO" id="GO:0005886">
    <property type="term" value="C:plasma membrane"/>
    <property type="evidence" value="ECO:0007669"/>
    <property type="project" value="UniProtKB-SubCell"/>
</dbReference>
<dbReference type="Proteomes" id="UP001180842">
    <property type="component" value="Unassembled WGS sequence"/>
</dbReference>
<reference evidence="9 12" key="1">
    <citation type="submission" date="2023-03" db="EMBL/GenBank/DDBJ databases">
        <authorList>
            <person name="Shen W."/>
            <person name="Cai J."/>
        </authorList>
    </citation>
    <scope>NUCLEOTIDE SEQUENCE</scope>
    <source>
        <strain evidence="9">P69-2</strain>
        <strain evidence="10 12">Y59</strain>
    </source>
</reference>
<dbReference type="InterPro" id="IPR007168">
    <property type="entry name" value="Phageshock_PspC_N"/>
</dbReference>
<feature type="compositionally biased region" description="Polar residues" evidence="6">
    <location>
        <begin position="65"/>
        <end position="74"/>
    </location>
</feature>
<evidence type="ECO:0000313" key="11">
    <source>
        <dbReference type="Proteomes" id="UP001180842"/>
    </source>
</evidence>
<name>A0AAE4I0R4_9ENTE</name>
<evidence type="ECO:0000256" key="2">
    <source>
        <dbReference type="ARBA" id="ARBA00022475"/>
    </source>
</evidence>